<dbReference type="AlphaFoldDB" id="A0A6B0Y4N2"/>
<dbReference type="InterPro" id="IPR005053">
    <property type="entry name" value="MobA_MobL"/>
</dbReference>
<dbReference type="Gene3D" id="3.30.930.30">
    <property type="match status" value="1"/>
</dbReference>
<feature type="domain" description="MobA/MobL protein" evidence="3">
    <location>
        <begin position="18"/>
        <end position="301"/>
    </location>
</feature>
<evidence type="ECO:0000256" key="2">
    <source>
        <dbReference type="ARBA" id="ARBA00022971"/>
    </source>
</evidence>
<keyword evidence="2" id="KW-0184">Conjugation</keyword>
<protein>
    <recommendedName>
        <fullName evidence="3">MobA/MobL protein domain-containing protein</fullName>
    </recommendedName>
</protein>
<organism evidence="4">
    <name type="scientific">Boseongicola sp. SB0664_bin_43</name>
    <dbReference type="NCBI Taxonomy" id="2604844"/>
    <lineage>
        <taxon>Bacteria</taxon>
        <taxon>Pseudomonadati</taxon>
        <taxon>Pseudomonadota</taxon>
        <taxon>Alphaproteobacteria</taxon>
        <taxon>Rhodobacterales</taxon>
        <taxon>Paracoccaceae</taxon>
        <taxon>Boseongicola</taxon>
    </lineage>
</organism>
<proteinExistence type="inferred from homology"/>
<reference evidence="4" key="1">
    <citation type="submission" date="2019-09" db="EMBL/GenBank/DDBJ databases">
        <title>Characterisation of the sponge microbiome using genome-centric metagenomics.</title>
        <authorList>
            <person name="Engelberts J.P."/>
            <person name="Robbins S.J."/>
            <person name="De Goeij J.M."/>
            <person name="Aranda M."/>
            <person name="Bell S.C."/>
            <person name="Webster N.S."/>
        </authorList>
    </citation>
    <scope>NUCLEOTIDE SEQUENCE</scope>
    <source>
        <strain evidence="4">SB0664_bin_43</strain>
    </source>
</reference>
<evidence type="ECO:0000313" key="4">
    <source>
        <dbReference type="EMBL" id="MXY34957.1"/>
    </source>
</evidence>
<evidence type="ECO:0000259" key="3">
    <source>
        <dbReference type="Pfam" id="PF03389"/>
    </source>
</evidence>
<name>A0A6B0Y4N2_9RHOB</name>
<feature type="non-terminal residue" evidence="4">
    <location>
        <position position="455"/>
    </location>
</feature>
<comment type="similarity">
    <text evidence="1">Belongs to the MobA/MobL family.</text>
</comment>
<gene>
    <name evidence="4" type="ORF">F4Y60_12920</name>
</gene>
<dbReference type="Pfam" id="PF03389">
    <property type="entry name" value="MobA_MobL"/>
    <property type="match status" value="1"/>
</dbReference>
<accession>A0A6B0Y4N2</accession>
<evidence type="ECO:0000256" key="1">
    <source>
        <dbReference type="ARBA" id="ARBA00010873"/>
    </source>
</evidence>
<comment type="caution">
    <text evidence="4">The sequence shown here is derived from an EMBL/GenBank/DDBJ whole genome shotgun (WGS) entry which is preliminary data.</text>
</comment>
<dbReference type="EMBL" id="VXRY01000531">
    <property type="protein sequence ID" value="MXY34957.1"/>
    <property type="molecule type" value="Genomic_DNA"/>
</dbReference>
<sequence>MPSPYHQFSSISKSTGASAVRRAAYRHATRMTHETGEPTKDYSAKAGELKHSEIMLPGNAPTWAVHAYGEAAFQAALKEILAEAAQGRIVVGTDETESLRERVAADGTVLGDAMGNRLAPTADVWITVSGGGVEATARGATGAGLLPMDVAERLASARLSERLWNDIERVEAEQNRIPRLAMLARELTIALPKALSREAQIDLVRGYVREAYTSRGTVVDWVLHDTGDGNPHAHLMLPTRLLDVDAWGGKDRRLTRGKAVTEVRRIWERHANLMLEREGLLERIDMRSLRDQGIRLEPENYNARIAEHAEKAGVTAKEKLRCEEVRKRNQAWLRENPEHILTVVQARQASFTKRDLLAALADRLDETPETLPAELAAMVTGSADLVPMAAKTAQGERLFVTRAKAEQGMRVQADAASLVAARMAPELVSVGDAFETGAGPLLVDVGPVVAAREEE</sequence>